<feature type="binding site" evidence="18">
    <location>
        <position position="428"/>
    </location>
    <ligand>
        <name>FAD</name>
        <dbReference type="ChEBI" id="CHEBI:57692"/>
    </ligand>
</feature>
<evidence type="ECO:0000256" key="6">
    <source>
        <dbReference type="ARBA" id="ARBA00022630"/>
    </source>
</evidence>
<evidence type="ECO:0000256" key="14">
    <source>
        <dbReference type="ARBA" id="ARBA00049220"/>
    </source>
</evidence>
<dbReference type="PROSITE" id="PS00504">
    <property type="entry name" value="FRD_SDH_FAD_BINDING"/>
    <property type="match status" value="1"/>
</dbReference>
<evidence type="ECO:0000256" key="1">
    <source>
        <dbReference type="ARBA" id="ARBA00004443"/>
    </source>
</evidence>
<keyword evidence="24" id="KW-1185">Reference proteome</keyword>
<comment type="similarity">
    <text evidence="3 20">Belongs to the FAD-dependent oxidoreductase 2 family. FRD/SDH subfamily.</text>
</comment>
<dbReference type="PANTHER" id="PTHR11632">
    <property type="entry name" value="SUCCINATE DEHYDROGENASE 2 FLAVOPROTEIN SUBUNIT"/>
    <property type="match status" value="1"/>
</dbReference>
<dbReference type="GO" id="GO:0006121">
    <property type="term" value="P:mitochondrial electron transport, succinate to ubiquinone"/>
    <property type="evidence" value="ECO:0007669"/>
    <property type="project" value="TreeGrafter"/>
</dbReference>
<comment type="subcellular location">
    <subcellularLocation>
        <location evidence="1 20">Mitochondrion inner membrane</location>
        <topology evidence="1 20">Peripheral membrane protein</topology>
        <orientation evidence="1 20">Matrix side</orientation>
    </subcellularLocation>
</comment>
<evidence type="ECO:0000256" key="4">
    <source>
        <dbReference type="ARBA" id="ARBA00022448"/>
    </source>
</evidence>
<comment type="pathway">
    <text evidence="2 20">Carbohydrate metabolism; tricarboxylic acid cycle; fumarate from succinate (eukaryal route): step 1/1.</text>
</comment>
<dbReference type="InterPro" id="IPR037099">
    <property type="entry name" value="Fum_R/Succ_DH_flav-like_C_sf"/>
</dbReference>
<dbReference type="InterPro" id="IPR003952">
    <property type="entry name" value="FRD_SDH_FAD_BS"/>
</dbReference>
<evidence type="ECO:0000256" key="19">
    <source>
        <dbReference type="PIRSR" id="PIRSR611281-4"/>
    </source>
</evidence>
<feature type="domain" description="FAD-dependent oxidoreductase 2 FAD-binding" evidence="21">
    <location>
        <begin position="48"/>
        <end position="445"/>
    </location>
</feature>
<keyword evidence="5 20" id="KW-0816">Tricarboxylic acid cycle</keyword>
<dbReference type="Proteomes" id="UP000256970">
    <property type="component" value="Unassembled WGS sequence"/>
</dbReference>
<dbReference type="PIRSF" id="PIRSF000171">
    <property type="entry name" value="SDHA_APRA_LASPO"/>
    <property type="match status" value="1"/>
</dbReference>
<dbReference type="EC" id="1.3.5.1" evidence="20"/>
<evidence type="ECO:0000259" key="22">
    <source>
        <dbReference type="Pfam" id="PF02910"/>
    </source>
</evidence>
<evidence type="ECO:0000256" key="12">
    <source>
        <dbReference type="ARBA" id="ARBA00023128"/>
    </source>
</evidence>
<dbReference type="Gene3D" id="1.20.58.100">
    <property type="entry name" value="Fumarate reductase/succinate dehydrogenase flavoprotein-like, C-terminal domain"/>
    <property type="match status" value="1"/>
</dbReference>
<gene>
    <name evidence="23" type="ORF">BQ4739_LOCUS10298</name>
</gene>
<keyword evidence="10 20" id="KW-0249">Electron transport</keyword>
<dbReference type="NCBIfam" id="TIGR01816">
    <property type="entry name" value="sdhA_forward"/>
    <property type="match status" value="1"/>
</dbReference>
<feature type="binding site" evidence="17">
    <location>
        <position position="439"/>
    </location>
    <ligand>
        <name>substrate</name>
    </ligand>
</feature>
<proteinExistence type="inferred from homology"/>
<comment type="cofactor">
    <cofactor evidence="18">
        <name>FAD</name>
        <dbReference type="ChEBI" id="CHEBI:57692"/>
    </cofactor>
    <text evidence="18">Flavinylated by SdhE, about 5% flavinylation occurs in the absence of SdhE.</text>
</comment>
<accession>A0A383VX59</accession>
<feature type="modified residue" description="Tele-8alpha-FAD histidine" evidence="19">
    <location>
        <position position="84"/>
    </location>
</feature>
<keyword evidence="7" id="KW-0999">Mitochondrion inner membrane</keyword>
<dbReference type="FunFam" id="1.20.58.100:FF:000001">
    <property type="entry name" value="Succinate dehydrogenase flavoprotein subunit (SdhA)"/>
    <property type="match status" value="1"/>
</dbReference>
<keyword evidence="6 18" id="KW-0285">Flavoprotein</keyword>
<dbReference type="Gene3D" id="3.50.50.60">
    <property type="entry name" value="FAD/NAD(P)-binding domain"/>
    <property type="match status" value="1"/>
</dbReference>
<feature type="binding site" evidence="18">
    <location>
        <begin position="53"/>
        <end position="58"/>
    </location>
    <ligand>
        <name>FAD</name>
        <dbReference type="ChEBI" id="CHEBI:57692"/>
    </ligand>
</feature>
<feature type="active site" description="Proton acceptor" evidence="16">
    <location>
        <position position="327"/>
    </location>
</feature>
<dbReference type="InterPro" id="IPR036188">
    <property type="entry name" value="FAD/NAD-bd_sf"/>
</dbReference>
<comment type="catalytic activity">
    <reaction evidence="14 20">
        <text>a quinone + succinate = fumarate + a quinol</text>
        <dbReference type="Rhea" id="RHEA:40523"/>
        <dbReference type="ChEBI" id="CHEBI:24646"/>
        <dbReference type="ChEBI" id="CHEBI:29806"/>
        <dbReference type="ChEBI" id="CHEBI:30031"/>
        <dbReference type="ChEBI" id="CHEBI:132124"/>
        <dbReference type="EC" id="1.3.5.1"/>
    </reaction>
</comment>
<name>A0A383VX59_TETOB</name>
<dbReference type="STRING" id="3088.A0A383VX59"/>
<feature type="binding site" evidence="18">
    <location>
        <begin position="76"/>
        <end position="91"/>
    </location>
    <ligand>
        <name>FAD</name>
        <dbReference type="ChEBI" id="CHEBI:57692"/>
    </ligand>
</feature>
<evidence type="ECO:0000256" key="16">
    <source>
        <dbReference type="PIRSR" id="PIRSR000171-1"/>
    </source>
</evidence>
<keyword evidence="4 20" id="KW-0813">Transport</keyword>
<keyword evidence="12" id="KW-0496">Mitochondrion</keyword>
<feature type="domain" description="Fumarate reductase/succinate dehydrogenase flavoprotein-like C-terminal" evidence="22">
    <location>
        <begin position="500"/>
        <end position="637"/>
    </location>
</feature>
<keyword evidence="11 20" id="KW-0560">Oxidoreductase</keyword>
<evidence type="ECO:0000256" key="15">
    <source>
        <dbReference type="ARBA" id="ARBA00059077"/>
    </source>
</evidence>
<dbReference type="GO" id="GO:0009055">
    <property type="term" value="F:electron transfer activity"/>
    <property type="evidence" value="ECO:0007669"/>
    <property type="project" value="TreeGrafter"/>
</dbReference>
<dbReference type="SUPFAM" id="SSF46977">
    <property type="entry name" value="Succinate dehydrogenase/fumarate reductase flavoprotein C-terminal domain"/>
    <property type="match status" value="1"/>
</dbReference>
<feature type="binding site" evidence="17">
    <location>
        <position position="283"/>
    </location>
    <ligand>
        <name>substrate</name>
    </ligand>
</feature>
<feature type="binding site" evidence="18">
    <location>
        <begin position="444"/>
        <end position="445"/>
    </location>
    <ligand>
        <name>FAD</name>
        <dbReference type="ChEBI" id="CHEBI:57692"/>
    </ligand>
</feature>
<dbReference type="InterPro" id="IPR015939">
    <property type="entry name" value="Fum_Rdtase/Succ_DH_flav-like_C"/>
</dbReference>
<evidence type="ECO:0000256" key="10">
    <source>
        <dbReference type="ARBA" id="ARBA00022982"/>
    </source>
</evidence>
<feature type="binding site" evidence="17">
    <location>
        <position position="394"/>
    </location>
    <ligand>
        <name>substrate</name>
    </ligand>
</feature>
<dbReference type="FunFam" id="3.90.700.10:FF:000001">
    <property type="entry name" value="Mitochondrial succinate dehydrogenase flavoprotein subunit"/>
    <property type="match status" value="1"/>
</dbReference>
<evidence type="ECO:0000256" key="2">
    <source>
        <dbReference type="ARBA" id="ARBA00004788"/>
    </source>
</evidence>
<dbReference type="FunFam" id="3.50.50.60:FF:000482">
    <property type="entry name" value="Succinate dehydrogenase complex, subunit A, flavoprotein (Fp)"/>
    <property type="match status" value="1"/>
</dbReference>
<keyword evidence="9 20" id="KW-0809">Transit peptide</keyword>
<feature type="binding site" evidence="18">
    <location>
        <position position="262"/>
    </location>
    <ligand>
        <name>FAD</name>
        <dbReference type="ChEBI" id="CHEBI:57692"/>
    </ligand>
</feature>
<dbReference type="SUPFAM" id="SSF51905">
    <property type="entry name" value="FAD/NAD(P)-binding domain"/>
    <property type="match status" value="1"/>
</dbReference>
<dbReference type="InterPro" id="IPR027477">
    <property type="entry name" value="Succ_DH/fumarate_Rdtase_cat_sf"/>
</dbReference>
<evidence type="ECO:0000256" key="17">
    <source>
        <dbReference type="PIRSR" id="PIRSR611281-2"/>
    </source>
</evidence>
<dbReference type="GO" id="GO:0006099">
    <property type="term" value="P:tricarboxylic acid cycle"/>
    <property type="evidence" value="ECO:0007669"/>
    <property type="project" value="UniProtKB-UniPathway"/>
</dbReference>
<organism evidence="23 24">
    <name type="scientific">Tetradesmus obliquus</name>
    <name type="common">Green alga</name>
    <name type="synonym">Acutodesmus obliquus</name>
    <dbReference type="NCBI Taxonomy" id="3088"/>
    <lineage>
        <taxon>Eukaryota</taxon>
        <taxon>Viridiplantae</taxon>
        <taxon>Chlorophyta</taxon>
        <taxon>core chlorophytes</taxon>
        <taxon>Chlorophyceae</taxon>
        <taxon>CS clade</taxon>
        <taxon>Sphaeropleales</taxon>
        <taxon>Scenedesmaceae</taxon>
        <taxon>Tetradesmus</taxon>
    </lineage>
</organism>
<dbReference type="Pfam" id="PF02910">
    <property type="entry name" value="Succ_DH_flav_C"/>
    <property type="match status" value="1"/>
</dbReference>
<dbReference type="Gene3D" id="4.10.80.40">
    <property type="entry name" value="succinate dehydrogenase protein domain"/>
    <property type="match status" value="1"/>
</dbReference>
<evidence type="ECO:0000259" key="21">
    <source>
        <dbReference type="Pfam" id="PF00890"/>
    </source>
</evidence>
<evidence type="ECO:0000256" key="3">
    <source>
        <dbReference type="ARBA" id="ARBA00008040"/>
    </source>
</evidence>
<feature type="binding site" evidence="17">
    <location>
        <position position="295"/>
    </location>
    <ligand>
        <name>substrate</name>
    </ligand>
</feature>
<evidence type="ECO:0000256" key="20">
    <source>
        <dbReference type="RuleBase" id="RU362051"/>
    </source>
</evidence>
<evidence type="ECO:0000313" key="24">
    <source>
        <dbReference type="Proteomes" id="UP000256970"/>
    </source>
</evidence>
<evidence type="ECO:0000256" key="9">
    <source>
        <dbReference type="ARBA" id="ARBA00022946"/>
    </source>
</evidence>
<dbReference type="InterPro" id="IPR011281">
    <property type="entry name" value="Succ_DH_flav_su_fwd"/>
</dbReference>
<dbReference type="GO" id="GO:0008177">
    <property type="term" value="F:succinate dehydrogenase (quinone) activity"/>
    <property type="evidence" value="ECO:0007669"/>
    <property type="project" value="UniProtKB-EC"/>
</dbReference>
<evidence type="ECO:0000256" key="8">
    <source>
        <dbReference type="ARBA" id="ARBA00022827"/>
    </source>
</evidence>
<dbReference type="NCBIfam" id="TIGR01812">
    <property type="entry name" value="sdhA_frdA_Gneg"/>
    <property type="match status" value="1"/>
</dbReference>
<dbReference type="GO" id="GO:0050660">
    <property type="term" value="F:flavin adenine dinucleotide binding"/>
    <property type="evidence" value="ECO:0007669"/>
    <property type="project" value="InterPro"/>
</dbReference>
<evidence type="ECO:0000256" key="13">
    <source>
        <dbReference type="ARBA" id="ARBA00023136"/>
    </source>
</evidence>
<keyword evidence="13 20" id="KW-0472">Membrane</keyword>
<keyword evidence="8 18" id="KW-0274">FAD</keyword>
<comment type="function">
    <text evidence="15 20">Flavoprotein (FP) subunit of succinate dehydrogenase (SDH) that is involved in complex II of the mitochondrial electron transport chain and is responsible for transferring electrons from succinate to ubiquinone (coenzyme Q).</text>
</comment>
<dbReference type="FunFam" id="4.10.80.40:FF:000002">
    <property type="entry name" value="Succinate dehydrogenase [ubiquinone] flavoprotein subunit, mitochondrial"/>
    <property type="match status" value="1"/>
</dbReference>
<evidence type="ECO:0000256" key="7">
    <source>
        <dbReference type="ARBA" id="ARBA00022792"/>
    </source>
</evidence>
<dbReference type="EMBL" id="FNXT01000969">
    <property type="protein sequence ID" value="SZX70047.1"/>
    <property type="molecule type" value="Genomic_DNA"/>
</dbReference>
<reference evidence="23 24" key="1">
    <citation type="submission" date="2016-10" db="EMBL/GenBank/DDBJ databases">
        <authorList>
            <person name="Cai Z."/>
        </authorList>
    </citation>
    <scope>NUCLEOTIDE SEQUENCE [LARGE SCALE GENOMIC DNA]</scope>
</reference>
<protein>
    <recommendedName>
        <fullName evidence="20">Succinate dehydrogenase [ubiquinone] flavoprotein subunit, mitochondrial</fullName>
        <ecNumber evidence="20">1.3.5.1</ecNumber>
    </recommendedName>
</protein>
<evidence type="ECO:0000256" key="11">
    <source>
        <dbReference type="ARBA" id="ARBA00023002"/>
    </source>
</evidence>
<dbReference type="SUPFAM" id="SSF56425">
    <property type="entry name" value="Succinate dehydrogenase/fumarate reductase flavoprotein, catalytic domain"/>
    <property type="match status" value="1"/>
</dbReference>
<dbReference type="PANTHER" id="PTHR11632:SF51">
    <property type="entry name" value="SUCCINATE DEHYDROGENASE [UBIQUINONE] FLAVOPROTEIN SUBUNIT, MITOCHONDRIAL"/>
    <property type="match status" value="1"/>
</dbReference>
<dbReference type="GO" id="GO:0005743">
    <property type="term" value="C:mitochondrial inner membrane"/>
    <property type="evidence" value="ECO:0007669"/>
    <property type="project" value="UniProtKB-SubCell"/>
</dbReference>
<evidence type="ECO:0000256" key="5">
    <source>
        <dbReference type="ARBA" id="ARBA00022532"/>
    </source>
</evidence>
<dbReference type="InterPro" id="IPR003953">
    <property type="entry name" value="FAD-dep_OxRdtase_2_FAD-bd"/>
</dbReference>
<dbReference type="Pfam" id="PF00890">
    <property type="entry name" value="FAD_binding_2"/>
    <property type="match status" value="1"/>
</dbReference>
<dbReference type="AlphaFoldDB" id="A0A383VX59"/>
<dbReference type="Gene3D" id="3.90.700.10">
    <property type="entry name" value="Succinate dehydrogenase/fumarate reductase flavoprotein, catalytic domain"/>
    <property type="match status" value="1"/>
</dbReference>
<dbReference type="InterPro" id="IPR030664">
    <property type="entry name" value="SdhA/FrdA/AprA"/>
</dbReference>
<sequence>MGVLSKLLCSTTSSSRQVLQNAPALLRLARSYASSGKGDYAIIDHQYDAVVVGAGGAGLRAAVGLSELGFKTACITKLFPTRSHTVAAQGGINAALGNMTEDDWRWHAYDTIKGSDWLGDQDAIQMMCREAPQAVIELENYGLPFSRTEDGKIYQRAFGGQSLDFGRGGQAYRCACAADRTGHAMLHTLYGAAMKHNCQFFVEYFALDLIMDPVDGSCRGVLALCAEDGTLHRFAAHNTVLATGGYGRAYFSATSAHTCTGDGGAMVARAGLPLQDLEFVQFHPTGIYGAGCLITEGSRGEGGILRNSEGERFMERYAPTAKDLASRDVVSRSMTMEIREGRGVGPEKDHIYLHLNHLPPELLAERLPGISETAAIFAGVDVTKEPIPVLPTVHYNMGGIPTNYFGEVVCPKGDNPDNVVPGLFAAGEAACASVHGANRLGANSLLDIVVFGRACANRIGDIAKPNAPHKPLPAGAGDEAIARLDRLRNAKGNLRTAEIRRTMQKVMQNDAAVFRTQSSLEEGCKNIDDTVASFQDVKVSDRSLVWNTDLMETLELENLLINAAITMHGAEQRKESRGAHAREDFPNRDDKEWMKHTLGWFDYNGAGKDRVMIGYRPVHMQPLDSEMEHIPPKARVY</sequence>
<dbReference type="UniPathway" id="UPA00223">
    <property type="reaction ID" value="UER01006"/>
</dbReference>
<dbReference type="InterPro" id="IPR014006">
    <property type="entry name" value="Succ_Dhase_FrdA_Gneg"/>
</dbReference>
<evidence type="ECO:0000313" key="23">
    <source>
        <dbReference type="EMBL" id="SZX70047.1"/>
    </source>
</evidence>
<evidence type="ECO:0000256" key="18">
    <source>
        <dbReference type="PIRSR" id="PIRSR611281-3"/>
    </source>
</evidence>